<dbReference type="Pfam" id="PF03454">
    <property type="entry name" value="MoeA_C"/>
    <property type="match status" value="1"/>
</dbReference>
<dbReference type="PANTHER" id="PTHR10192:SF5">
    <property type="entry name" value="GEPHYRIN"/>
    <property type="match status" value="1"/>
</dbReference>
<evidence type="ECO:0000313" key="9">
    <source>
        <dbReference type="Proteomes" id="UP000029736"/>
    </source>
</evidence>
<keyword evidence="6" id="KW-0460">Magnesium</keyword>
<feature type="domain" description="MoaB/Mog" evidence="7">
    <location>
        <begin position="177"/>
        <end position="315"/>
    </location>
</feature>
<dbReference type="AlphaFoldDB" id="A0A098S8N8"/>
<evidence type="ECO:0000256" key="4">
    <source>
        <dbReference type="ARBA" id="ARBA00023150"/>
    </source>
</evidence>
<dbReference type="STRING" id="1524460.IX84_11565"/>
<dbReference type="InterPro" id="IPR008284">
    <property type="entry name" value="MoCF_biosynth_CS"/>
</dbReference>
<dbReference type="InterPro" id="IPR036135">
    <property type="entry name" value="MoeA_linker/N_sf"/>
</dbReference>
<evidence type="ECO:0000313" key="8">
    <source>
        <dbReference type="EMBL" id="KGE88028.1"/>
    </source>
</evidence>
<comment type="pathway">
    <text evidence="2 6">Cofactor biosynthesis; molybdopterin biosynthesis.</text>
</comment>
<dbReference type="InterPro" id="IPR036425">
    <property type="entry name" value="MoaB/Mog-like_dom_sf"/>
</dbReference>
<dbReference type="EC" id="2.10.1.1" evidence="6"/>
<evidence type="ECO:0000256" key="5">
    <source>
        <dbReference type="ARBA" id="ARBA00047317"/>
    </source>
</evidence>
<dbReference type="Gene3D" id="3.90.105.10">
    <property type="entry name" value="Molybdopterin biosynthesis moea protein, domain 2"/>
    <property type="match status" value="1"/>
</dbReference>
<keyword evidence="6" id="KW-0479">Metal-binding</keyword>
<dbReference type="Gene3D" id="2.40.340.10">
    <property type="entry name" value="MoeA, C-terminal, domain IV"/>
    <property type="match status" value="1"/>
</dbReference>
<organism evidence="8 9">
    <name type="scientific">Phaeodactylibacter xiamenensis</name>
    <dbReference type="NCBI Taxonomy" id="1524460"/>
    <lineage>
        <taxon>Bacteria</taxon>
        <taxon>Pseudomonadati</taxon>
        <taxon>Bacteroidota</taxon>
        <taxon>Saprospiria</taxon>
        <taxon>Saprospirales</taxon>
        <taxon>Haliscomenobacteraceae</taxon>
        <taxon>Phaeodactylibacter</taxon>
    </lineage>
</organism>
<gene>
    <name evidence="8" type="ORF">IX84_11565</name>
</gene>
<sequence length="400" mass="43969">MIDIQEATQLVLSRKRDFGTEKRPLEQCSGRVLRQDIRADRDFPPFTRVTMDGIAIQWAAYEKGQRRFPVEGIQAAGSPQLRLMDAGSCLEVMTGAVLPENTDTVIRYEDLQIEEGQAQIIPEAKVKAYQNAHGQGTDRQAGDLIVASGAVLSPAEIGVAATVGLPELEVACMPKAVIVSTGDELVPVASRPEPHQIRTSNSHTIQMALSRWGVPADRLHIDDELEATKTALGNCIQNYDIILLSGGVSKGKYDYVPAALEALGAKKHFHKVKQRPGKPFWFGEVEGQCTIFALPGNPVSSFMCTQRYVRPWLRVNLGLEPMGYAHAVLAEDFHFKPDLTYFLQVKTHYDAATGRLMAQPVEGHGSGDLANLADANAFLELPRGRNDYAAGEVFPLIFYR</sequence>
<keyword evidence="6" id="KW-0500">Molybdenum</keyword>
<dbReference type="PANTHER" id="PTHR10192">
    <property type="entry name" value="MOLYBDOPTERIN BIOSYNTHESIS PROTEIN"/>
    <property type="match status" value="1"/>
</dbReference>
<comment type="cofactor">
    <cofactor evidence="6">
        <name>Mg(2+)</name>
        <dbReference type="ChEBI" id="CHEBI:18420"/>
    </cofactor>
</comment>
<dbReference type="GO" id="GO:0005829">
    <property type="term" value="C:cytosol"/>
    <property type="evidence" value="ECO:0007669"/>
    <property type="project" value="TreeGrafter"/>
</dbReference>
<evidence type="ECO:0000259" key="7">
    <source>
        <dbReference type="SMART" id="SM00852"/>
    </source>
</evidence>
<evidence type="ECO:0000256" key="1">
    <source>
        <dbReference type="ARBA" id="ARBA00002901"/>
    </source>
</evidence>
<dbReference type="OrthoDB" id="9804758at2"/>
<dbReference type="Pfam" id="PF00994">
    <property type="entry name" value="MoCF_biosynth"/>
    <property type="match status" value="1"/>
</dbReference>
<dbReference type="Proteomes" id="UP000029736">
    <property type="component" value="Unassembled WGS sequence"/>
</dbReference>
<protein>
    <recommendedName>
        <fullName evidence="6">Molybdopterin molybdenumtransferase</fullName>
        <ecNumber evidence="6">2.10.1.1</ecNumber>
    </recommendedName>
</protein>
<evidence type="ECO:0000256" key="3">
    <source>
        <dbReference type="ARBA" id="ARBA00010763"/>
    </source>
</evidence>
<dbReference type="Pfam" id="PF03453">
    <property type="entry name" value="MoeA_N"/>
    <property type="match status" value="1"/>
</dbReference>
<dbReference type="GO" id="GO:0006777">
    <property type="term" value="P:Mo-molybdopterin cofactor biosynthetic process"/>
    <property type="evidence" value="ECO:0007669"/>
    <property type="project" value="UniProtKB-UniRule"/>
</dbReference>
<dbReference type="InterPro" id="IPR038987">
    <property type="entry name" value="MoeA-like"/>
</dbReference>
<dbReference type="SUPFAM" id="SSF63882">
    <property type="entry name" value="MoeA N-terminal region -like"/>
    <property type="match status" value="1"/>
</dbReference>
<evidence type="ECO:0000256" key="2">
    <source>
        <dbReference type="ARBA" id="ARBA00005046"/>
    </source>
</evidence>
<evidence type="ECO:0000256" key="6">
    <source>
        <dbReference type="RuleBase" id="RU365090"/>
    </source>
</evidence>
<keyword evidence="4 6" id="KW-0501">Molybdenum cofactor biosynthesis</keyword>
<dbReference type="Gene3D" id="2.170.190.11">
    <property type="entry name" value="Molybdopterin biosynthesis moea protein, domain 3"/>
    <property type="match status" value="1"/>
</dbReference>
<dbReference type="NCBIfam" id="TIGR00177">
    <property type="entry name" value="molyb_syn"/>
    <property type="match status" value="1"/>
</dbReference>
<dbReference type="SMART" id="SM00852">
    <property type="entry name" value="MoCF_biosynth"/>
    <property type="match status" value="1"/>
</dbReference>
<dbReference type="PROSITE" id="PS01079">
    <property type="entry name" value="MOCF_BIOSYNTHESIS_2"/>
    <property type="match status" value="1"/>
</dbReference>
<name>A0A098S8N8_9BACT</name>
<keyword evidence="6" id="KW-0808">Transferase</keyword>
<comment type="catalytic activity">
    <reaction evidence="5">
        <text>adenylyl-molybdopterin + molybdate = Mo-molybdopterin + AMP + H(+)</text>
        <dbReference type="Rhea" id="RHEA:35047"/>
        <dbReference type="ChEBI" id="CHEBI:15378"/>
        <dbReference type="ChEBI" id="CHEBI:36264"/>
        <dbReference type="ChEBI" id="CHEBI:62727"/>
        <dbReference type="ChEBI" id="CHEBI:71302"/>
        <dbReference type="ChEBI" id="CHEBI:456215"/>
        <dbReference type="EC" id="2.10.1.1"/>
    </reaction>
</comment>
<reference evidence="8 9" key="1">
    <citation type="journal article" date="2014" name="Int. J. Syst. Evol. Microbiol.">
        <title>Phaeodactylibacter xiamenensis gen. nov., sp. nov., a member of the family Saprospiraceae isolated from the marine alga Phaeodactylum tricornutum.</title>
        <authorList>
            <person name="Chen Z.Jr."/>
            <person name="Lei X."/>
            <person name="Lai Q."/>
            <person name="Li Y."/>
            <person name="Zhang B."/>
            <person name="Zhang J."/>
            <person name="Zhang H."/>
            <person name="Yang L."/>
            <person name="Zheng W."/>
            <person name="Tian Y."/>
            <person name="Yu Z."/>
            <person name="Xu H.Jr."/>
            <person name="Zheng T."/>
        </authorList>
    </citation>
    <scope>NUCLEOTIDE SEQUENCE [LARGE SCALE GENOMIC DNA]</scope>
    <source>
        <strain evidence="8 9">KD52</strain>
    </source>
</reference>
<dbReference type="SUPFAM" id="SSF63867">
    <property type="entry name" value="MoeA C-terminal domain-like"/>
    <property type="match status" value="1"/>
</dbReference>
<comment type="similarity">
    <text evidence="3 6">Belongs to the MoeA family.</text>
</comment>
<dbReference type="GO" id="GO:0046872">
    <property type="term" value="F:metal ion binding"/>
    <property type="evidence" value="ECO:0007669"/>
    <property type="project" value="UniProtKB-UniRule"/>
</dbReference>
<accession>A0A098S8N8</accession>
<proteinExistence type="inferred from homology"/>
<keyword evidence="9" id="KW-1185">Reference proteome</keyword>
<comment type="function">
    <text evidence="1 6">Catalyzes the insertion of molybdate into adenylated molybdopterin with the concomitant release of AMP.</text>
</comment>
<dbReference type="UniPathway" id="UPA00344"/>
<dbReference type="Gene3D" id="3.40.980.10">
    <property type="entry name" value="MoaB/Mog-like domain"/>
    <property type="match status" value="1"/>
</dbReference>
<dbReference type="InterPro" id="IPR005111">
    <property type="entry name" value="MoeA_C_domain_IV"/>
</dbReference>
<dbReference type="InterPro" id="IPR005110">
    <property type="entry name" value="MoeA_linker/N"/>
</dbReference>
<comment type="caution">
    <text evidence="8">The sequence shown here is derived from an EMBL/GenBank/DDBJ whole genome shotgun (WGS) entry which is preliminary data.</text>
</comment>
<dbReference type="InterPro" id="IPR036688">
    <property type="entry name" value="MoeA_C_domain_IV_sf"/>
</dbReference>
<dbReference type="GO" id="GO:0061599">
    <property type="term" value="F:molybdopterin molybdotransferase activity"/>
    <property type="evidence" value="ECO:0007669"/>
    <property type="project" value="UniProtKB-UniRule"/>
</dbReference>
<dbReference type="InterPro" id="IPR001453">
    <property type="entry name" value="MoaB/Mog_dom"/>
</dbReference>
<dbReference type="CDD" id="cd00887">
    <property type="entry name" value="MoeA"/>
    <property type="match status" value="1"/>
</dbReference>
<dbReference type="SUPFAM" id="SSF53218">
    <property type="entry name" value="Molybdenum cofactor biosynthesis proteins"/>
    <property type="match status" value="1"/>
</dbReference>
<dbReference type="RefSeq" id="WP_044220183.1">
    <property type="nucleotide sequence ID" value="NZ_JBKAGJ010000037.1"/>
</dbReference>
<dbReference type="EMBL" id="JPOS01000026">
    <property type="protein sequence ID" value="KGE88028.1"/>
    <property type="molecule type" value="Genomic_DNA"/>
</dbReference>